<feature type="signal peptide" evidence="2">
    <location>
        <begin position="1"/>
        <end position="20"/>
    </location>
</feature>
<name>A0ABY5SGW1_9BACL</name>
<feature type="region of interest" description="Disordered" evidence="1">
    <location>
        <begin position="27"/>
        <end position="63"/>
    </location>
</feature>
<dbReference type="RefSeq" id="WP_258387560.1">
    <property type="nucleotide sequence ID" value="NZ_CP091430.1"/>
</dbReference>
<evidence type="ECO:0000256" key="1">
    <source>
        <dbReference type="SAM" id="MobiDB-lite"/>
    </source>
</evidence>
<dbReference type="Pfam" id="PF01547">
    <property type="entry name" value="SBP_bac_1"/>
    <property type="match status" value="1"/>
</dbReference>
<organism evidence="3 4">
    <name type="scientific">Paenibacillus spongiae</name>
    <dbReference type="NCBI Taxonomy" id="2909671"/>
    <lineage>
        <taxon>Bacteria</taxon>
        <taxon>Bacillati</taxon>
        <taxon>Bacillota</taxon>
        <taxon>Bacilli</taxon>
        <taxon>Bacillales</taxon>
        <taxon>Paenibacillaceae</taxon>
        <taxon>Paenibacillus</taxon>
    </lineage>
</organism>
<sequence length="474" mass="52902">MSRVKVVITILFAFTLIFVAACGNSNSGSTGNNGAKESEGNGTVNKQENEPVKEEEPPVKEERQIDMNGETLKIINWVDGPSEETPEGALELERWKEAEKKFNVKIVYEKVPWGESIKMVTNAALTGESVADIVPLDLYFAIPAINQGLFMPVDGFFDFEDPKWPAGMKKHGMVNGKMYGFTTSISNASGIYYNKTLFEREGLPDPHDLVAQDKWNWETFLDIAKKATKDTDGDGVIDQWGVTNTAPTLERILIHSNDAAFIEQKDGKHVFAFDNPNLLEALHFYSDLYNVHKVVKPSKNENFDDYNDSQTVFAAGKAAMVTGEVWEGATRTTMTDEQGFVFFPKGPKATVWQGSIENYVQNYIPANVKRAEEKAYIWDYIQTWDRVQPKLREEAEKQLLADEKDIEAMLEIVKYSQPIFLPLDGALGDSAYSIGNRGESPETVMERNKLKAQAAIDAQLNTIKEAAAEAPAAK</sequence>
<evidence type="ECO:0000313" key="4">
    <source>
        <dbReference type="Proteomes" id="UP001057877"/>
    </source>
</evidence>
<keyword evidence="4" id="KW-1185">Reference proteome</keyword>
<proteinExistence type="predicted"/>
<evidence type="ECO:0000256" key="2">
    <source>
        <dbReference type="SAM" id="SignalP"/>
    </source>
</evidence>
<dbReference type="Gene3D" id="3.40.190.10">
    <property type="entry name" value="Periplasmic binding protein-like II"/>
    <property type="match status" value="1"/>
</dbReference>
<protein>
    <submittedName>
        <fullName evidence="3">Extracellular solute-binding protein</fullName>
    </submittedName>
</protein>
<dbReference type="PROSITE" id="PS51257">
    <property type="entry name" value="PROKAR_LIPOPROTEIN"/>
    <property type="match status" value="1"/>
</dbReference>
<dbReference type="InterPro" id="IPR006059">
    <property type="entry name" value="SBP"/>
</dbReference>
<dbReference type="InterPro" id="IPR050490">
    <property type="entry name" value="Bact_solute-bd_prot1"/>
</dbReference>
<feature type="compositionally biased region" description="Basic and acidic residues" evidence="1">
    <location>
        <begin position="47"/>
        <end position="63"/>
    </location>
</feature>
<evidence type="ECO:0000313" key="3">
    <source>
        <dbReference type="EMBL" id="UVI31498.1"/>
    </source>
</evidence>
<gene>
    <name evidence="3" type="ORF">L1F29_06670</name>
</gene>
<dbReference type="PANTHER" id="PTHR43649:SF30">
    <property type="entry name" value="ABC TRANSPORTER SUBSTRATE-BINDING PROTEIN"/>
    <property type="match status" value="1"/>
</dbReference>
<dbReference type="Proteomes" id="UP001057877">
    <property type="component" value="Chromosome"/>
</dbReference>
<dbReference type="PANTHER" id="PTHR43649">
    <property type="entry name" value="ARABINOSE-BINDING PROTEIN-RELATED"/>
    <property type="match status" value="1"/>
</dbReference>
<keyword evidence="2" id="KW-0732">Signal</keyword>
<feature type="chain" id="PRO_5046329447" evidence="2">
    <location>
        <begin position="21"/>
        <end position="474"/>
    </location>
</feature>
<accession>A0ABY5SGW1</accession>
<reference evidence="3" key="1">
    <citation type="submission" date="2022-01" db="EMBL/GenBank/DDBJ databases">
        <title>Paenibacillus spongiae sp. nov., isolated from marine sponge.</title>
        <authorList>
            <person name="Li Z."/>
            <person name="Zhang M."/>
        </authorList>
    </citation>
    <scope>NUCLEOTIDE SEQUENCE</scope>
    <source>
        <strain evidence="3">PHS-Z3</strain>
    </source>
</reference>
<dbReference type="SUPFAM" id="SSF53850">
    <property type="entry name" value="Periplasmic binding protein-like II"/>
    <property type="match status" value="1"/>
</dbReference>
<dbReference type="EMBL" id="CP091430">
    <property type="protein sequence ID" value="UVI31498.1"/>
    <property type="molecule type" value="Genomic_DNA"/>
</dbReference>